<sequence>MQRCLMCDEESCYITPIISNGVRHSSDCKNECRGAQREKTKHPQFSKESTRLATFVHGQYFPHHQTLASLGFYKGQGDSLCCYECGATIIGWREDNDPLLEHIHYSPECRYLATKIDATTLQDCKAQLQQKRPNQERHKATRDKLKITSFQEEINPLRSPEYSSYKVRLSTFARFPVIYGLDVHRIAAAGFYYTGDKDIVRCYACDGGLKQWKGSDNPWDEHYRWFPNCSYLNLSNYNPTRRKKKPETCFVTFVKSEKEQQARAREVYAQEVVARELNELSIEEKKREKMEVETVLNTPAALAALDRGYSRKAVKMAINELKRKGQTRLTADCILQVLISFEDKGIKLPLDNDRESTKVSSKNSSLEEPLTKKEIKKYMMSETRNIEWLYLGKSNGGVCHRLEEINNYP</sequence>
<dbReference type="SMART" id="SM00238">
    <property type="entry name" value="BIR"/>
    <property type="match status" value="2"/>
</dbReference>
<dbReference type="Pfam" id="PF00653">
    <property type="entry name" value="BIR"/>
    <property type="match status" value="2"/>
</dbReference>
<dbReference type="InterPro" id="IPR001370">
    <property type="entry name" value="BIR_rpt"/>
</dbReference>
<dbReference type="Gene3D" id="1.10.1170.10">
    <property type="entry name" value="Inhibitor Of Apoptosis Protein (2mihbC-IAP-1), Chain A"/>
    <property type="match status" value="2"/>
</dbReference>
<keyword evidence="2" id="KW-1185">Reference proteome</keyword>
<evidence type="ECO:0000313" key="1">
    <source>
        <dbReference type="EMBL" id="KAK3580651.1"/>
    </source>
</evidence>
<dbReference type="Proteomes" id="UP001195483">
    <property type="component" value="Unassembled WGS sequence"/>
</dbReference>
<dbReference type="SUPFAM" id="SSF57924">
    <property type="entry name" value="Inhibitor of apoptosis (IAP) repeat"/>
    <property type="match status" value="2"/>
</dbReference>
<reference evidence="1" key="2">
    <citation type="journal article" date="2021" name="Genome Biol. Evol.">
        <title>Developing a high-quality reference genome for a parasitic bivalve with doubly uniparental inheritance (Bivalvia: Unionida).</title>
        <authorList>
            <person name="Smith C.H."/>
        </authorList>
    </citation>
    <scope>NUCLEOTIDE SEQUENCE</scope>
    <source>
        <strain evidence="1">CHS0354</strain>
        <tissue evidence="1">Mantle</tissue>
    </source>
</reference>
<organism evidence="1 2">
    <name type="scientific">Potamilus streckersoni</name>
    <dbReference type="NCBI Taxonomy" id="2493646"/>
    <lineage>
        <taxon>Eukaryota</taxon>
        <taxon>Metazoa</taxon>
        <taxon>Spiralia</taxon>
        <taxon>Lophotrochozoa</taxon>
        <taxon>Mollusca</taxon>
        <taxon>Bivalvia</taxon>
        <taxon>Autobranchia</taxon>
        <taxon>Heteroconchia</taxon>
        <taxon>Palaeoheterodonta</taxon>
        <taxon>Unionida</taxon>
        <taxon>Unionoidea</taxon>
        <taxon>Unionidae</taxon>
        <taxon>Ambleminae</taxon>
        <taxon>Lampsilini</taxon>
        <taxon>Potamilus</taxon>
    </lineage>
</organism>
<dbReference type="PROSITE" id="PS01282">
    <property type="entry name" value="BIR_REPEAT_1"/>
    <property type="match status" value="1"/>
</dbReference>
<dbReference type="PANTHER" id="PTHR10044:SF139">
    <property type="entry name" value="DEATH-ASSOCIATED INHIBITOR OF APOPTOSIS 2"/>
    <property type="match status" value="1"/>
</dbReference>
<dbReference type="EMBL" id="JAEAOA010001107">
    <property type="protein sequence ID" value="KAK3580651.1"/>
    <property type="molecule type" value="Genomic_DNA"/>
</dbReference>
<dbReference type="PROSITE" id="PS50143">
    <property type="entry name" value="BIR_REPEAT_2"/>
    <property type="match status" value="2"/>
</dbReference>
<accession>A0AAE0VK77</accession>
<reference evidence="1" key="3">
    <citation type="submission" date="2023-05" db="EMBL/GenBank/DDBJ databases">
        <authorList>
            <person name="Smith C.H."/>
        </authorList>
    </citation>
    <scope>NUCLEOTIDE SEQUENCE</scope>
    <source>
        <strain evidence="1">CHS0354</strain>
        <tissue evidence="1">Mantle</tissue>
    </source>
</reference>
<dbReference type="CDD" id="cd00022">
    <property type="entry name" value="BIR"/>
    <property type="match status" value="1"/>
</dbReference>
<reference evidence="1" key="1">
    <citation type="journal article" date="2021" name="Genome Biol. Evol.">
        <title>A High-Quality Reference Genome for a Parasitic Bivalve with Doubly Uniparental Inheritance (Bivalvia: Unionida).</title>
        <authorList>
            <person name="Smith C.H."/>
        </authorList>
    </citation>
    <scope>NUCLEOTIDE SEQUENCE</scope>
    <source>
        <strain evidence="1">CHS0354</strain>
    </source>
</reference>
<dbReference type="InterPro" id="IPR050784">
    <property type="entry name" value="IAP"/>
</dbReference>
<protein>
    <submittedName>
        <fullName evidence="1">Uncharacterized protein</fullName>
    </submittedName>
</protein>
<dbReference type="AlphaFoldDB" id="A0AAE0VK77"/>
<proteinExistence type="predicted"/>
<name>A0AAE0VK77_9BIVA</name>
<dbReference type="PANTHER" id="PTHR10044">
    <property type="entry name" value="INHIBITOR OF APOPTOSIS"/>
    <property type="match status" value="1"/>
</dbReference>
<gene>
    <name evidence="1" type="ORF">CHS0354_017921</name>
</gene>
<evidence type="ECO:0000313" key="2">
    <source>
        <dbReference type="Proteomes" id="UP001195483"/>
    </source>
</evidence>
<comment type="caution">
    <text evidence="1">The sequence shown here is derived from an EMBL/GenBank/DDBJ whole genome shotgun (WGS) entry which is preliminary data.</text>
</comment>